<comment type="similarity">
    <text evidence="3">Belongs to the ustYa family.</text>
</comment>
<comment type="caution">
    <text evidence="6">The sequence shown here is derived from an EMBL/GenBank/DDBJ whole genome shotgun (WGS) entry which is preliminary data.</text>
</comment>
<evidence type="ECO:0000256" key="1">
    <source>
        <dbReference type="ARBA" id="ARBA00004685"/>
    </source>
</evidence>
<keyword evidence="2" id="KW-0560">Oxidoreductase</keyword>
<evidence type="ECO:0000313" key="6">
    <source>
        <dbReference type="EMBL" id="ORX93974.1"/>
    </source>
</evidence>
<evidence type="ECO:0008006" key="8">
    <source>
        <dbReference type="Google" id="ProtNLM"/>
    </source>
</evidence>
<feature type="region of interest" description="Disordered" evidence="4">
    <location>
        <begin position="1"/>
        <end position="26"/>
    </location>
</feature>
<dbReference type="PANTHER" id="PTHR33365:SF11">
    <property type="entry name" value="TAT PATHWAY SIGNAL SEQUENCE"/>
    <property type="match status" value="1"/>
</dbReference>
<keyword evidence="5" id="KW-0472">Membrane</keyword>
<dbReference type="InterPro" id="IPR021765">
    <property type="entry name" value="UstYa-like"/>
</dbReference>
<keyword evidence="5" id="KW-1133">Transmembrane helix</keyword>
<gene>
    <name evidence="6" type="ORF">BCR34DRAFT_608401</name>
</gene>
<organism evidence="6 7">
    <name type="scientific">Clohesyomyces aquaticus</name>
    <dbReference type="NCBI Taxonomy" id="1231657"/>
    <lineage>
        <taxon>Eukaryota</taxon>
        <taxon>Fungi</taxon>
        <taxon>Dikarya</taxon>
        <taxon>Ascomycota</taxon>
        <taxon>Pezizomycotina</taxon>
        <taxon>Dothideomycetes</taxon>
        <taxon>Pleosporomycetidae</taxon>
        <taxon>Pleosporales</taxon>
        <taxon>Lindgomycetaceae</taxon>
        <taxon>Clohesyomyces</taxon>
    </lineage>
</organism>
<dbReference type="AlphaFoldDB" id="A0A1Y1Y8S9"/>
<keyword evidence="7" id="KW-1185">Reference proteome</keyword>
<evidence type="ECO:0000256" key="5">
    <source>
        <dbReference type="SAM" id="Phobius"/>
    </source>
</evidence>
<dbReference type="Pfam" id="PF11807">
    <property type="entry name" value="UstYa"/>
    <property type="match status" value="1"/>
</dbReference>
<evidence type="ECO:0000256" key="2">
    <source>
        <dbReference type="ARBA" id="ARBA00023002"/>
    </source>
</evidence>
<reference evidence="6 7" key="1">
    <citation type="submission" date="2016-07" db="EMBL/GenBank/DDBJ databases">
        <title>Pervasive Adenine N6-methylation of Active Genes in Fungi.</title>
        <authorList>
            <consortium name="DOE Joint Genome Institute"/>
            <person name="Mondo S.J."/>
            <person name="Dannebaum R.O."/>
            <person name="Kuo R.C."/>
            <person name="Labutti K."/>
            <person name="Haridas S."/>
            <person name="Kuo A."/>
            <person name="Salamov A."/>
            <person name="Ahrendt S.R."/>
            <person name="Lipzen A."/>
            <person name="Sullivan W."/>
            <person name="Andreopoulos W.B."/>
            <person name="Clum A."/>
            <person name="Lindquist E."/>
            <person name="Daum C."/>
            <person name="Ramamoorthy G.K."/>
            <person name="Gryganskyi A."/>
            <person name="Culley D."/>
            <person name="Magnuson J.K."/>
            <person name="James T.Y."/>
            <person name="O'Malley M.A."/>
            <person name="Stajich J.E."/>
            <person name="Spatafora J.W."/>
            <person name="Visel A."/>
            <person name="Grigoriev I.V."/>
        </authorList>
    </citation>
    <scope>NUCLEOTIDE SEQUENCE [LARGE SCALE GENOMIC DNA]</scope>
    <source>
        <strain evidence="6 7">CBS 115471</strain>
    </source>
</reference>
<evidence type="ECO:0000256" key="4">
    <source>
        <dbReference type="SAM" id="MobiDB-lite"/>
    </source>
</evidence>
<dbReference type="Proteomes" id="UP000193144">
    <property type="component" value="Unassembled WGS sequence"/>
</dbReference>
<dbReference type="OrthoDB" id="3687641at2759"/>
<dbReference type="PANTHER" id="PTHR33365">
    <property type="entry name" value="YALI0B05434P"/>
    <property type="match status" value="1"/>
</dbReference>
<comment type="pathway">
    <text evidence="1">Mycotoxin biosynthesis.</text>
</comment>
<dbReference type="EMBL" id="MCFA01000321">
    <property type="protein sequence ID" value="ORX93974.1"/>
    <property type="molecule type" value="Genomic_DNA"/>
</dbReference>
<dbReference type="GO" id="GO:0043386">
    <property type="term" value="P:mycotoxin biosynthetic process"/>
    <property type="evidence" value="ECO:0007669"/>
    <property type="project" value="InterPro"/>
</dbReference>
<keyword evidence="5" id="KW-0812">Transmembrane</keyword>
<dbReference type="STRING" id="1231657.A0A1Y1Y8S9"/>
<proteinExistence type="inferred from homology"/>
<feature type="transmembrane region" description="Helical" evidence="5">
    <location>
        <begin position="69"/>
        <end position="88"/>
    </location>
</feature>
<dbReference type="GO" id="GO:0016491">
    <property type="term" value="F:oxidoreductase activity"/>
    <property type="evidence" value="ECO:0007669"/>
    <property type="project" value="UniProtKB-KW"/>
</dbReference>
<evidence type="ECO:0000256" key="3">
    <source>
        <dbReference type="ARBA" id="ARBA00035112"/>
    </source>
</evidence>
<sequence length="268" mass="29971">MSSIKPKPHESSPHIHSPRSSEDLLSNSATEVDEALLGLSEKAWLHNHDESHHHHLPKRRSWTATAKKYFDSAILLAIFGLLVVFLFLKHEPSRRNVQAGPQVGGDYQNMEPTFRTHTVKWNSDPSFVPHNVSDFFSDATLGQWKSIMPSNAGRAPPGETFSTTSMTHQLHCIYMLARTYSATLLSSPSLLPPDPDRHFFHCIDYLRQAVMCAADLAIEVHGENDDDDLGAGDGGWSGRHVCKVYGEVRGWLEGQIEEGRRIVLPVDD</sequence>
<accession>A0A1Y1Y8S9</accession>
<name>A0A1Y1Y8S9_9PLEO</name>
<evidence type="ECO:0000313" key="7">
    <source>
        <dbReference type="Proteomes" id="UP000193144"/>
    </source>
</evidence>
<protein>
    <recommendedName>
        <fullName evidence="8">Tat pathway signal sequence</fullName>
    </recommendedName>
</protein>